<reference evidence="3 4" key="1">
    <citation type="submission" date="2023-08" db="EMBL/GenBank/DDBJ databases">
        <title>Black Yeasts Isolated from many extreme environments.</title>
        <authorList>
            <person name="Coleine C."/>
            <person name="Stajich J.E."/>
            <person name="Selbmann L."/>
        </authorList>
    </citation>
    <scope>NUCLEOTIDE SEQUENCE [LARGE SCALE GENOMIC DNA]</scope>
    <source>
        <strain evidence="3 4">CCFEE 5885</strain>
    </source>
</reference>
<proteinExistence type="predicted"/>
<feature type="coiled-coil region" evidence="1">
    <location>
        <begin position="291"/>
        <end position="411"/>
    </location>
</feature>
<feature type="coiled-coil region" evidence="1">
    <location>
        <begin position="442"/>
        <end position="499"/>
    </location>
</feature>
<evidence type="ECO:0000256" key="2">
    <source>
        <dbReference type="SAM" id="MobiDB-lite"/>
    </source>
</evidence>
<sequence length="501" mass="55556">MVRHRLRTEDAGAVSQASEQRTKRGRLPDTGSGGEDASHPERKRRAAYKLDLHLGKSRNQLIDALGATALSKNGTEADSSGDSGPELLLNHADNRSQDLQAVSETLPAFDADADLVEIRHFDFSNPQPYNGSKDSQSLTKPKSSDAGNFKPRVGNQHVGSALGEAREQPFSSTSLMRPPSTKGHFETTNKMPTSEANGHAEYISSNEAPKQQAHQLNRSTGLLALTSAASQPQAVQYWKTQYGDIQKELDELRSQCQDLIKKEKARESATKAWSKRRNDIVRQDAAARHEVIAAKKEADEMRSELVRVKEERDREKTINADLEENLRLAQEGLQVAEWEERLRVAETRCKDAETGEDEVTTENEKLEIRVAAAEASSKLTFRQARSAQYRLSSIKKKQQAAENDAEAAERQGEACLRALTTACAQITTLKEQLNTVATTELKRGLNEALTAKNEEIADLRKLVEAHNVVLALTGKNKEVAGLKRVIKALEEELEQFYKRAV</sequence>
<feature type="compositionally biased region" description="Polar residues" evidence="2">
    <location>
        <begin position="124"/>
        <end position="141"/>
    </location>
</feature>
<keyword evidence="1" id="KW-0175">Coiled coil</keyword>
<name>A0ABR0KBV7_9EURO</name>
<protein>
    <submittedName>
        <fullName evidence="3">Uncharacterized protein</fullName>
    </submittedName>
</protein>
<evidence type="ECO:0000313" key="4">
    <source>
        <dbReference type="Proteomes" id="UP001345013"/>
    </source>
</evidence>
<evidence type="ECO:0000256" key="1">
    <source>
        <dbReference type="SAM" id="Coils"/>
    </source>
</evidence>
<feature type="region of interest" description="Disordered" evidence="2">
    <location>
        <begin position="122"/>
        <end position="196"/>
    </location>
</feature>
<evidence type="ECO:0000313" key="3">
    <source>
        <dbReference type="EMBL" id="KAK5093058.1"/>
    </source>
</evidence>
<feature type="region of interest" description="Disordered" evidence="2">
    <location>
        <begin position="1"/>
        <end position="46"/>
    </location>
</feature>
<feature type="compositionally biased region" description="Polar residues" evidence="2">
    <location>
        <begin position="186"/>
        <end position="196"/>
    </location>
</feature>
<dbReference type="EMBL" id="JAVRRG010000048">
    <property type="protein sequence ID" value="KAK5093058.1"/>
    <property type="molecule type" value="Genomic_DNA"/>
</dbReference>
<accession>A0ABR0KBV7</accession>
<organism evidence="3 4">
    <name type="scientific">Lithohypha guttulata</name>
    <dbReference type="NCBI Taxonomy" id="1690604"/>
    <lineage>
        <taxon>Eukaryota</taxon>
        <taxon>Fungi</taxon>
        <taxon>Dikarya</taxon>
        <taxon>Ascomycota</taxon>
        <taxon>Pezizomycotina</taxon>
        <taxon>Eurotiomycetes</taxon>
        <taxon>Chaetothyriomycetidae</taxon>
        <taxon>Chaetothyriales</taxon>
        <taxon>Trichomeriaceae</taxon>
        <taxon>Lithohypha</taxon>
    </lineage>
</organism>
<keyword evidence="4" id="KW-1185">Reference proteome</keyword>
<gene>
    <name evidence="3" type="ORF">LTR24_004588</name>
</gene>
<comment type="caution">
    <text evidence="3">The sequence shown here is derived from an EMBL/GenBank/DDBJ whole genome shotgun (WGS) entry which is preliminary data.</text>
</comment>
<dbReference type="Proteomes" id="UP001345013">
    <property type="component" value="Unassembled WGS sequence"/>
</dbReference>